<name>X6MBS0_RETFI</name>
<dbReference type="SUPFAM" id="SSF50978">
    <property type="entry name" value="WD40 repeat-like"/>
    <property type="match status" value="1"/>
</dbReference>
<dbReference type="InterPro" id="IPR036322">
    <property type="entry name" value="WD40_repeat_dom_sf"/>
</dbReference>
<sequence length="77" mass="8692">MLKTSNSLHVFEGHKHGVQCISPLQSSNNKNDNKSNNIGVINGNGYTICSGSWDKTVRIWNIETTKQLIVFEEHHLQ</sequence>
<dbReference type="InterPro" id="IPR001680">
    <property type="entry name" value="WD40_rpt"/>
</dbReference>
<keyword evidence="3" id="KW-1185">Reference proteome</keyword>
<feature type="repeat" description="WD" evidence="1">
    <location>
        <begin position="44"/>
        <end position="70"/>
    </location>
</feature>
<comment type="caution">
    <text evidence="2">The sequence shown here is derived from an EMBL/GenBank/DDBJ whole genome shotgun (WGS) entry which is preliminary data.</text>
</comment>
<dbReference type="OrthoDB" id="2305498at2759"/>
<proteinExistence type="predicted"/>
<dbReference type="Proteomes" id="UP000023152">
    <property type="component" value="Unassembled WGS sequence"/>
</dbReference>
<accession>X6MBS0</accession>
<dbReference type="InterPro" id="IPR015943">
    <property type="entry name" value="WD40/YVTN_repeat-like_dom_sf"/>
</dbReference>
<dbReference type="PROSITE" id="PS50082">
    <property type="entry name" value="WD_REPEATS_2"/>
    <property type="match status" value="1"/>
</dbReference>
<gene>
    <name evidence="2" type="ORF">RFI_25928</name>
</gene>
<dbReference type="AlphaFoldDB" id="X6MBS0"/>
<evidence type="ECO:0000313" key="3">
    <source>
        <dbReference type="Proteomes" id="UP000023152"/>
    </source>
</evidence>
<dbReference type="Gene3D" id="2.130.10.10">
    <property type="entry name" value="YVTN repeat-like/Quinoprotein amine dehydrogenase"/>
    <property type="match status" value="1"/>
</dbReference>
<dbReference type="Pfam" id="PF00400">
    <property type="entry name" value="WD40"/>
    <property type="match status" value="1"/>
</dbReference>
<evidence type="ECO:0000256" key="1">
    <source>
        <dbReference type="PROSITE-ProRule" id="PRU00221"/>
    </source>
</evidence>
<protein>
    <submittedName>
        <fullName evidence="2">Uncharacterized protein</fullName>
    </submittedName>
</protein>
<organism evidence="2 3">
    <name type="scientific">Reticulomyxa filosa</name>
    <dbReference type="NCBI Taxonomy" id="46433"/>
    <lineage>
        <taxon>Eukaryota</taxon>
        <taxon>Sar</taxon>
        <taxon>Rhizaria</taxon>
        <taxon>Retaria</taxon>
        <taxon>Foraminifera</taxon>
        <taxon>Monothalamids</taxon>
        <taxon>Reticulomyxidae</taxon>
        <taxon>Reticulomyxa</taxon>
    </lineage>
</organism>
<dbReference type="SMART" id="SM00320">
    <property type="entry name" value="WD40"/>
    <property type="match status" value="1"/>
</dbReference>
<evidence type="ECO:0000313" key="2">
    <source>
        <dbReference type="EMBL" id="ETO11448.1"/>
    </source>
</evidence>
<dbReference type="EMBL" id="ASPP01022460">
    <property type="protein sequence ID" value="ETO11448.1"/>
    <property type="molecule type" value="Genomic_DNA"/>
</dbReference>
<reference evidence="2 3" key="1">
    <citation type="journal article" date="2013" name="Curr. Biol.">
        <title>The Genome of the Foraminiferan Reticulomyxa filosa.</title>
        <authorList>
            <person name="Glockner G."/>
            <person name="Hulsmann N."/>
            <person name="Schleicher M."/>
            <person name="Noegel A.A."/>
            <person name="Eichinger L."/>
            <person name="Gallinger C."/>
            <person name="Pawlowski J."/>
            <person name="Sierra R."/>
            <person name="Euteneuer U."/>
            <person name="Pillet L."/>
            <person name="Moustafa A."/>
            <person name="Platzer M."/>
            <person name="Groth M."/>
            <person name="Szafranski K."/>
            <person name="Schliwa M."/>
        </authorList>
    </citation>
    <scope>NUCLEOTIDE SEQUENCE [LARGE SCALE GENOMIC DNA]</scope>
</reference>
<keyword evidence="1" id="KW-0853">WD repeat</keyword>